<accession>A0ACC2VGX0</accession>
<dbReference type="Proteomes" id="UP001241377">
    <property type="component" value="Unassembled WGS sequence"/>
</dbReference>
<organism evidence="1 2">
    <name type="scientific">Naganishia cerealis</name>
    <dbReference type="NCBI Taxonomy" id="610337"/>
    <lineage>
        <taxon>Eukaryota</taxon>
        <taxon>Fungi</taxon>
        <taxon>Dikarya</taxon>
        <taxon>Basidiomycota</taxon>
        <taxon>Agaricomycotina</taxon>
        <taxon>Tremellomycetes</taxon>
        <taxon>Filobasidiales</taxon>
        <taxon>Filobasidiaceae</taxon>
        <taxon>Naganishia</taxon>
    </lineage>
</organism>
<evidence type="ECO:0000313" key="1">
    <source>
        <dbReference type="EMBL" id="KAJ9098527.1"/>
    </source>
</evidence>
<comment type="caution">
    <text evidence="1">The sequence shown here is derived from an EMBL/GenBank/DDBJ whole genome shotgun (WGS) entry which is preliminary data.</text>
</comment>
<evidence type="ECO:0000313" key="2">
    <source>
        <dbReference type="Proteomes" id="UP001241377"/>
    </source>
</evidence>
<name>A0ACC2VGX0_9TREE</name>
<protein>
    <submittedName>
        <fullName evidence="1">Uncharacterized protein</fullName>
    </submittedName>
</protein>
<reference evidence="1" key="1">
    <citation type="submission" date="2023-04" db="EMBL/GenBank/DDBJ databases">
        <title>Draft Genome sequencing of Naganishia species isolated from polar environments using Oxford Nanopore Technology.</title>
        <authorList>
            <person name="Leo P."/>
            <person name="Venkateswaran K."/>
        </authorList>
    </citation>
    <scope>NUCLEOTIDE SEQUENCE</scope>
    <source>
        <strain evidence="1">MNA-CCFEE 5261</strain>
    </source>
</reference>
<proteinExistence type="predicted"/>
<gene>
    <name evidence="1" type="ORF">QFC19_006295</name>
</gene>
<dbReference type="EMBL" id="JASBWR010000075">
    <property type="protein sequence ID" value="KAJ9098527.1"/>
    <property type="molecule type" value="Genomic_DNA"/>
</dbReference>
<keyword evidence="2" id="KW-1185">Reference proteome</keyword>
<sequence>MSLLINTLQARQSTSKFDSRIFLGILLVLIAGEKNLIVDVDVRDLFDDYQDTLAAQPLSSVEGGHNVDGLTSKLKHRIKVQIEQAEERVRTMVEYVSGRGHD</sequence>